<keyword evidence="2" id="KW-1185">Reference proteome</keyword>
<evidence type="ECO:0000313" key="2">
    <source>
        <dbReference type="Proteomes" id="UP001165083"/>
    </source>
</evidence>
<dbReference type="EMBL" id="BSXW01000683">
    <property type="protein sequence ID" value="GMF27865.1"/>
    <property type="molecule type" value="Genomic_DNA"/>
</dbReference>
<proteinExistence type="predicted"/>
<protein>
    <submittedName>
        <fullName evidence="1">Unnamed protein product</fullName>
    </submittedName>
</protein>
<evidence type="ECO:0000313" key="1">
    <source>
        <dbReference type="EMBL" id="GMF27865.1"/>
    </source>
</evidence>
<organism evidence="1 2">
    <name type="scientific">Phytophthora lilii</name>
    <dbReference type="NCBI Taxonomy" id="2077276"/>
    <lineage>
        <taxon>Eukaryota</taxon>
        <taxon>Sar</taxon>
        <taxon>Stramenopiles</taxon>
        <taxon>Oomycota</taxon>
        <taxon>Peronosporomycetes</taxon>
        <taxon>Peronosporales</taxon>
        <taxon>Peronosporaceae</taxon>
        <taxon>Phytophthora</taxon>
    </lineage>
</organism>
<sequence>MFSGGRSTDILLHFLDHPQVQHGGRLTCSNVVERSVAGLEQVTVANSLLASYRSCVLHYDLFIPIWCAKSLDVHERSYKNYEGIGLTYSGIFAVPKCNSFAEDTDRNCSSQETPLTDIAHSRGSIADQAMVFSRIKNCRVFKYTCNASEIFACSVDRHNGFAHCQANNKVHHHGWLHPHDGFIQEIRAIITTYAVAGTGANVMEPKVCFFSTCQTNTGIDLFTLVLYWMEDRGCIEKFRIRYAIGEY</sequence>
<gene>
    <name evidence="1" type="ORF">Plil01_001169100</name>
</gene>
<comment type="caution">
    <text evidence="1">The sequence shown here is derived from an EMBL/GenBank/DDBJ whole genome shotgun (WGS) entry which is preliminary data.</text>
</comment>
<name>A0A9W6X277_9STRA</name>
<reference evidence="1" key="1">
    <citation type="submission" date="2023-04" db="EMBL/GenBank/DDBJ databases">
        <title>Phytophthora lilii NBRC 32176.</title>
        <authorList>
            <person name="Ichikawa N."/>
            <person name="Sato H."/>
            <person name="Tonouchi N."/>
        </authorList>
    </citation>
    <scope>NUCLEOTIDE SEQUENCE</scope>
    <source>
        <strain evidence="1">NBRC 32176</strain>
    </source>
</reference>
<dbReference type="Proteomes" id="UP001165083">
    <property type="component" value="Unassembled WGS sequence"/>
</dbReference>
<dbReference type="AlphaFoldDB" id="A0A9W6X277"/>
<accession>A0A9W6X277</accession>